<evidence type="ECO:0000313" key="1">
    <source>
        <dbReference type="EMBL" id="PIL30685.1"/>
    </source>
</evidence>
<protein>
    <submittedName>
        <fullName evidence="1">Uncharacterized protein</fullName>
    </submittedName>
</protein>
<organism evidence="1 2">
    <name type="scientific">Ganoderma sinense ZZ0214-1</name>
    <dbReference type="NCBI Taxonomy" id="1077348"/>
    <lineage>
        <taxon>Eukaryota</taxon>
        <taxon>Fungi</taxon>
        <taxon>Dikarya</taxon>
        <taxon>Basidiomycota</taxon>
        <taxon>Agaricomycotina</taxon>
        <taxon>Agaricomycetes</taxon>
        <taxon>Polyporales</taxon>
        <taxon>Polyporaceae</taxon>
        <taxon>Ganoderma</taxon>
    </lineage>
</organism>
<dbReference type="AlphaFoldDB" id="A0A2G8SA98"/>
<sequence>MSSGTPVLRPIRDFLRLPHQRESVLQLCSGVQRECVRPRVHPLRPALVRPCDRAQRHRQLRDRALSRSEPVHSCVRHELLVWVRRRPELSTREEQRDIIRRGLASVRHPHREGI</sequence>
<reference evidence="1 2" key="1">
    <citation type="journal article" date="2015" name="Sci. Rep.">
        <title>Chromosome-level genome map provides insights into diverse defense mechanisms in the medicinal fungus Ganoderma sinense.</title>
        <authorList>
            <person name="Zhu Y."/>
            <person name="Xu J."/>
            <person name="Sun C."/>
            <person name="Zhou S."/>
            <person name="Xu H."/>
            <person name="Nelson D.R."/>
            <person name="Qian J."/>
            <person name="Song J."/>
            <person name="Luo H."/>
            <person name="Xiang L."/>
            <person name="Li Y."/>
            <person name="Xu Z."/>
            <person name="Ji A."/>
            <person name="Wang L."/>
            <person name="Lu S."/>
            <person name="Hayward A."/>
            <person name="Sun W."/>
            <person name="Li X."/>
            <person name="Schwartz D.C."/>
            <person name="Wang Y."/>
            <person name="Chen S."/>
        </authorList>
    </citation>
    <scope>NUCLEOTIDE SEQUENCE [LARGE SCALE GENOMIC DNA]</scope>
    <source>
        <strain evidence="1 2">ZZ0214-1</strain>
    </source>
</reference>
<comment type="caution">
    <text evidence="1">The sequence shown here is derived from an EMBL/GenBank/DDBJ whole genome shotgun (WGS) entry which is preliminary data.</text>
</comment>
<gene>
    <name evidence="1" type="ORF">GSI_07389</name>
</gene>
<dbReference type="EMBL" id="AYKW01000014">
    <property type="protein sequence ID" value="PIL30685.1"/>
    <property type="molecule type" value="Genomic_DNA"/>
</dbReference>
<evidence type="ECO:0000313" key="2">
    <source>
        <dbReference type="Proteomes" id="UP000230002"/>
    </source>
</evidence>
<name>A0A2G8SA98_9APHY</name>
<accession>A0A2G8SA98</accession>
<dbReference type="Proteomes" id="UP000230002">
    <property type="component" value="Unassembled WGS sequence"/>
</dbReference>
<proteinExistence type="predicted"/>
<keyword evidence="2" id="KW-1185">Reference proteome</keyword>